<feature type="compositionally biased region" description="Polar residues" evidence="1">
    <location>
        <begin position="1085"/>
        <end position="1096"/>
    </location>
</feature>
<feature type="region of interest" description="Disordered" evidence="1">
    <location>
        <begin position="905"/>
        <end position="952"/>
    </location>
</feature>
<dbReference type="InterPro" id="IPR016151">
    <property type="entry name" value="DNA_mismatch_repair_MutS_N"/>
</dbReference>
<keyword evidence="3" id="KW-0489">Methyltransferase</keyword>
<feature type="domain" description="Helicase C-terminal" evidence="2">
    <location>
        <begin position="2711"/>
        <end position="2897"/>
    </location>
</feature>
<dbReference type="EMBL" id="UGIX01000001">
    <property type="protein sequence ID" value="STP65294.1"/>
    <property type="molecule type" value="Genomic_DNA"/>
</dbReference>
<evidence type="ECO:0000256" key="1">
    <source>
        <dbReference type="SAM" id="MobiDB-lite"/>
    </source>
</evidence>
<dbReference type="SUPFAM" id="SSF55271">
    <property type="entry name" value="DNA repair protein MutS, domain I"/>
    <property type="match status" value="1"/>
</dbReference>
<comment type="caution">
    <text evidence="3">The sequence shown here is derived from an EMBL/GenBank/DDBJ whole genome shotgun (WGS) entry which is preliminary data.</text>
</comment>
<dbReference type="SUPFAM" id="SSF53335">
    <property type="entry name" value="S-adenosyl-L-methionine-dependent methyltransferases"/>
    <property type="match status" value="1"/>
</dbReference>
<reference evidence="3 4" key="1">
    <citation type="submission" date="2018-06" db="EMBL/GenBank/DDBJ databases">
        <authorList>
            <consortium name="Pathogen Informatics"/>
            <person name="Doyle S."/>
        </authorList>
    </citation>
    <scope>NUCLEOTIDE SEQUENCE [LARGE SCALE GENOMIC DNA]</scope>
    <source>
        <strain evidence="3 4">NCTC13379</strain>
    </source>
</reference>
<dbReference type="InterPro" id="IPR027417">
    <property type="entry name" value="P-loop_NTPase"/>
</dbReference>
<dbReference type="InterPro" id="IPR052933">
    <property type="entry name" value="DNA_Protect_Modify"/>
</dbReference>
<dbReference type="InterPro" id="IPR001650">
    <property type="entry name" value="Helicase_C-like"/>
</dbReference>
<dbReference type="GO" id="GO:0016787">
    <property type="term" value="F:hydrolase activity"/>
    <property type="evidence" value="ECO:0007669"/>
    <property type="project" value="InterPro"/>
</dbReference>
<dbReference type="GO" id="GO:0008168">
    <property type="term" value="F:methyltransferase activity"/>
    <property type="evidence" value="ECO:0007669"/>
    <property type="project" value="UniProtKB-KW"/>
</dbReference>
<feature type="compositionally biased region" description="Basic and acidic residues" evidence="1">
    <location>
        <begin position="300"/>
        <end position="318"/>
    </location>
</feature>
<gene>
    <name evidence="3" type="ORF">NCTC13379_01546</name>
</gene>
<evidence type="ECO:0000313" key="3">
    <source>
        <dbReference type="EMBL" id="STP65294.1"/>
    </source>
</evidence>
<feature type="compositionally biased region" description="Basic and acidic residues" evidence="1">
    <location>
        <begin position="3162"/>
        <end position="3173"/>
    </location>
</feature>
<feature type="compositionally biased region" description="Acidic residues" evidence="1">
    <location>
        <begin position="3114"/>
        <end position="3124"/>
    </location>
</feature>
<feature type="region of interest" description="Disordered" evidence="1">
    <location>
        <begin position="1085"/>
        <end position="1160"/>
    </location>
</feature>
<dbReference type="GO" id="GO:0030983">
    <property type="term" value="F:mismatched DNA binding"/>
    <property type="evidence" value="ECO:0007669"/>
    <property type="project" value="InterPro"/>
</dbReference>
<feature type="compositionally biased region" description="Polar residues" evidence="1">
    <location>
        <begin position="1147"/>
        <end position="1156"/>
    </location>
</feature>
<accession>A0AAX2KQN4</accession>
<organism evidence="3 4">
    <name type="scientific">Enterococcus faecalis</name>
    <name type="common">Streptococcus faecalis</name>
    <dbReference type="NCBI Taxonomy" id="1351"/>
    <lineage>
        <taxon>Bacteria</taxon>
        <taxon>Bacillati</taxon>
        <taxon>Bacillota</taxon>
        <taxon>Bacilli</taxon>
        <taxon>Lactobacillales</taxon>
        <taxon>Enterococcaceae</taxon>
        <taxon>Enterococcus</taxon>
    </lineage>
</organism>
<dbReference type="Pfam" id="PF00271">
    <property type="entry name" value="Helicase_C"/>
    <property type="match status" value="1"/>
</dbReference>
<dbReference type="SMART" id="SM00490">
    <property type="entry name" value="HELICc"/>
    <property type="match status" value="1"/>
</dbReference>
<feature type="region of interest" description="Disordered" evidence="1">
    <location>
        <begin position="1460"/>
        <end position="1511"/>
    </location>
</feature>
<dbReference type="InterPro" id="IPR007695">
    <property type="entry name" value="DNA_mismatch_repair_MutS-lik_N"/>
</dbReference>
<dbReference type="PANTHER" id="PTHR41313">
    <property type="entry name" value="ADENINE-SPECIFIC METHYLTRANSFERASE"/>
    <property type="match status" value="1"/>
</dbReference>
<proteinExistence type="predicted"/>
<sequence>MANKLQTVSQLADQTAKAVTRNAEGWKSYLTTASRLYKYSFDEQLLIYAQRPDATACASMELWNEDMRRWVKAGSKGIALIKKDGIRPRLTYVFDVADTRPVRGAKMPYLWEMKDGHHAAVMDTLARRYGETEKKDIGSALMEQAKHAVEEVYREHLSDLAYDAQDSLLEGLDDFNLEVRFRNLLTASVQYTLLSRCGLNPADYLEDEDFDGIHEFSTPAVLHHLGSAASEVSMNMLLEVKKAIRQAEKEKAQNRQKIPKNPEKPLAKEPVIGYTKVKEQFNTLKRESEERSIQNGRTGIQEDGRLPDSRLGDGRGGRDGGNAAGQVRQAAADLSSGTPQGDIHLDAADRAAGTPPAGDRPAGAGTGRPDRGGIKETERRGRGDESPRPDGMGAGSQPVSRPGGGNRTERDRLQVNQENQQEAAGEQSAVSASEKPAFTQFSLFPTVEQQIETIAQAQKTEQELRPAVSSGKVTDAVIGRALTSGGNEPDSILRIVAFFQKDPTEQSAADFLQKEYGSGGKGLKIAGHEYSLWFSHSGIHIAPGRSAGGGSLVTWKQAAAQIRQLLNSGQFASQDKIDAARDNEFRELSEKLWFLRQNFSEEAKEKGLLPTIDALYGGFPDSTAKIAALLKDPAERAKIAQEVRQFAISHQENPNLLRFRQRPAPSELFTRLTDMDKPVTAFHGVEGFAPARGAFVTEDEITRMFTGGSGVSEGKFRIYAYFMQGHDAKECIEFLKNEYGIGGHGYIGYDEWHDGKGIKLSRADDFSGGNYDTVTLNWKQVQKRIAGLIKTDRYLNRREKAYLPEYEKMQLARSLYTFQYYDPNDASKTIPHDWDVDAAKKVFRPLLDDPEQCAAHYEKMVKALAMVSPDERAYSLMEPTLQKMGAYLRGEYSLFTPLPDAVLQEERQKKQKQKQKERQDSARQTAEPATGLAAAAKALSRKKQPAPREDADGQLTLDMFGLSSEPEQPAATPEPEPELSQAETGASETAVPIASKPEPPQETPNIPEGAAPIMAESPADRYDLGYGHMGNGLTVWNRLEEEHGDYKTVAHIAPDRTVTFYDADMPEEIREKIQKVAAATEMSISATQDTPVFSTPPQEPERVQPGNSEPEPEKVQDAPAAVNPEPETGDSNIVPSPAQKAGAEPTGTGSPQTQEAPKTAAADGLNLTPNVEEYLNLKAQYPDKLVGVRVGKTMLFYGTDAEEAAPALGTKTITRDIPDLGMVSITGANGWQSVLKKLLEHGKSVVLARPDTERGGDAPYEIIKERSAADYIPVGMELTIDGRLMKIDSVDYNAGTVSLQDMELRGWYPIFRSESIPFVRQFVEEVQQEHFTAEPMQEPERPETSDLDTAKQLIEQFAYAEYGSDDVDFSDLEHIGIAYGTTEDGGLEVQVDVNLLDFSISQSVDGKCVETRQYGSLRELIDMELAFLDYDMLVSVEPDIEERLKAELNQRIRWSEMAGAREGVEPTEPEIFPEKDVSPEQEAPPELVEIDGGQITETPAQRQTRRRAQEEVDSRVFPSEIILQPLRLEPERHNFRITDENLGAGGEKTKYQYNVEAIRTLKQIEAENRLATPEEQAILSRYVGWGGISHAFEPNDPKWAKEYAELKELLTPGEYQSAQSTVLNAHYTSPTVIQAIYNAVEQMDFTPGTVLEPSMGIGNFFGMLPEKLAAAKLYGVELDDLTGRIARQLYQKADITVDGFERTDHPDDFFDLAVGNVPFGSYQVHDKRYDRQNLMIHDYFITKTLDKVRPGGIVAFITTKGTMDKKNSKAREALAQKADLLGAVRLPSNAFKANAGTEVTTDILFFQKRDRIPEKLPEWVEVGQTEDGIPLNRYFLDHPEMVLGTMTMGRSMYGNETETACQPIPGADLSGQLAEAIRHIAPPDRELLEVDSGQDGEELESIPADPTVRNFSYTLSNDKLYFRENSRMTQAVLGKTPTERVRGMIGIRDSARRLIDLQLAGADDTEIQSEQAKLNRLYDAFSAKYGLLNSTGNKLAFEQDSSYPLLCSLEIINEEGKLERKADMFTRRTIQTHRAVTSVDTAVEALAVSIGEKACVDLGYMASLMGGPEKIPQIVEDLKGIIFKNPATGPFDLEDGGAHWHQGWQTADEYLSGNVRAKLAIARAAAEENPQFAINAEKLEQVQPKDLTASEISVRIGASWIDPEYYQQFMFELLHTPVYLQDRKIKLQYSPTTGEWNVQGKSTDNRDNVRVYATYGTKRINAYEIFEQTLNQRDVRIFDKTEVDGKEVRVLNEKQTAIAQQKQEAMCETFKDWIFKDPERRETLCRRYNEKFNCIRPREYDGSHIRFAGMNPEISLRTHQENAVARMLYGKNSLLAHCVGAGKTFEMIAAAMEGKRLGLNQKSLFVVPNHLTEQWGGDFLRLYPGAKVLVATKRDFEPARRKKFCARIATGDYDAIIIGHSQFEKIPLSPERQKAVIKGQIDEIVTAIAEAKAEDGERYTIKQMEKTKKNLEAKLQKLADGKKKDSVVTFEELGVDRLFVDEAHGFKNLFLHTKMRNVAGIAQTDAQKSSDMFAKCRYMDEITGGRGIVFATGTPVSNSMVELYTMMRYLQFDTLEQNGHRHFDAWAADFGEKVTAMELKPEGSGFRSKTRFAKFYNLPELISIWKEAADIQTADMLNLPVPKAEYITVTTEPSGFQKEMVEELGERAESVRGGQVDPHIDNMLRITSDGRKLALDQRLQNPLLPDDPDSKVNACVKNIVQEWQASTEILGTQLVFCDLSTPKGDGSFNVYDDIKEKLIAKGIPEAEIAFIHDANTETQKAELFAKVRRGQVRVLIGSTAKMGAGTNVQNRIVASHDLDCPWRPADLEQRAGRSLRQGNMNASVKMFKYVTKGTFDAYNWGLVENKQKFIGQIMTSKSPARSAEDVDATALSYAEVKALATGDDRIREKMDLDVQVSKLKMLKANHTSQQYEMQDKALKYYPQKIAETKLLIEALTADLPTVQAHPVKDDAFSMTVMGQTYTERKAAGEAVIKACMLMDDPEKTVDLGEFRGFPMQLRCDGSKFRVTMKQNLTYSAELSDDAVGNVTRINNALESLTERLDAQKARLATLESELENAKEEADRPFPKEEELREKSARLNQLNRELSRPDKKEDEQEVEESPDLEDAGKPAPVVPMPAVAAGYKPSIRQAIRNYEPPTPVHSGMERTPRKEAVL</sequence>
<feature type="region of interest" description="Disordered" evidence="1">
    <location>
        <begin position="964"/>
        <end position="1005"/>
    </location>
</feature>
<dbReference type="GO" id="GO:0005524">
    <property type="term" value="F:ATP binding"/>
    <property type="evidence" value="ECO:0007669"/>
    <property type="project" value="InterPro"/>
</dbReference>
<dbReference type="InterPro" id="IPR014001">
    <property type="entry name" value="Helicase_ATP-bd"/>
</dbReference>
<feature type="compositionally biased region" description="Basic and acidic residues" evidence="1">
    <location>
        <begin position="905"/>
        <end position="921"/>
    </location>
</feature>
<dbReference type="GO" id="GO:0032259">
    <property type="term" value="P:methylation"/>
    <property type="evidence" value="ECO:0007669"/>
    <property type="project" value="UniProtKB-KW"/>
</dbReference>
<evidence type="ECO:0000313" key="4">
    <source>
        <dbReference type="Proteomes" id="UP000254396"/>
    </source>
</evidence>
<feature type="compositionally biased region" description="Low complexity" evidence="1">
    <location>
        <begin position="926"/>
        <end position="938"/>
    </location>
</feature>
<name>A0AAX2KQN4_ENTFL</name>
<feature type="compositionally biased region" description="Basic and acidic residues" evidence="1">
    <location>
        <begin position="276"/>
        <end position="292"/>
    </location>
</feature>
<dbReference type="PANTHER" id="PTHR41313:SF1">
    <property type="entry name" value="DNA METHYLASE ADENINE-SPECIFIC DOMAIN-CONTAINING PROTEIN"/>
    <property type="match status" value="1"/>
</dbReference>
<dbReference type="Pfam" id="PF01624">
    <property type="entry name" value="MutS_I"/>
    <property type="match status" value="1"/>
</dbReference>
<dbReference type="GO" id="GO:0006298">
    <property type="term" value="P:mismatch repair"/>
    <property type="evidence" value="ECO:0007669"/>
    <property type="project" value="InterPro"/>
</dbReference>
<dbReference type="Gene3D" id="3.40.1170.10">
    <property type="entry name" value="DNA repair protein MutS, domain I"/>
    <property type="match status" value="1"/>
</dbReference>
<dbReference type="Gene3D" id="3.40.50.150">
    <property type="entry name" value="Vaccinia Virus protein VP39"/>
    <property type="match status" value="1"/>
</dbReference>
<dbReference type="Proteomes" id="UP000254396">
    <property type="component" value="Unassembled WGS sequence"/>
</dbReference>
<feature type="compositionally biased region" description="Basic and acidic residues" evidence="1">
    <location>
        <begin position="368"/>
        <end position="388"/>
    </location>
</feature>
<dbReference type="SMART" id="SM00487">
    <property type="entry name" value="DEXDc"/>
    <property type="match status" value="1"/>
</dbReference>
<dbReference type="RefSeq" id="WP_010774229.1">
    <property type="nucleotide sequence ID" value="NZ_JAGQFS010000002.1"/>
</dbReference>
<feature type="region of interest" description="Disordered" evidence="1">
    <location>
        <begin position="3149"/>
        <end position="3173"/>
    </location>
</feature>
<protein>
    <submittedName>
        <fullName evidence="3">DNA methylase</fullName>
    </submittedName>
</protein>
<feature type="region of interest" description="Disordered" evidence="1">
    <location>
        <begin position="3073"/>
        <end position="3136"/>
    </location>
</feature>
<evidence type="ECO:0000259" key="2">
    <source>
        <dbReference type="PROSITE" id="PS51194"/>
    </source>
</evidence>
<feature type="compositionally biased region" description="Basic and acidic residues" evidence="1">
    <location>
        <begin position="3075"/>
        <end position="3096"/>
    </location>
</feature>
<dbReference type="Gene3D" id="3.40.50.300">
    <property type="entry name" value="P-loop containing nucleotide triphosphate hydrolases"/>
    <property type="match status" value="2"/>
</dbReference>
<dbReference type="InterPro" id="IPR006935">
    <property type="entry name" value="Helicase/UvrB_N"/>
</dbReference>
<dbReference type="PROSITE" id="PS51194">
    <property type="entry name" value="HELICASE_CTER"/>
    <property type="match status" value="1"/>
</dbReference>
<dbReference type="SUPFAM" id="SSF52540">
    <property type="entry name" value="P-loop containing nucleoside triphosphate hydrolases"/>
    <property type="match status" value="2"/>
</dbReference>
<feature type="region of interest" description="Disordered" evidence="1">
    <location>
        <begin position="248"/>
        <end position="409"/>
    </location>
</feature>
<dbReference type="InterPro" id="IPR029063">
    <property type="entry name" value="SAM-dependent_MTases_sf"/>
</dbReference>
<dbReference type="Pfam" id="PF04851">
    <property type="entry name" value="ResIII"/>
    <property type="match status" value="1"/>
</dbReference>
<feature type="compositionally biased region" description="Basic and acidic residues" evidence="1">
    <location>
        <begin position="3104"/>
        <end position="3113"/>
    </location>
</feature>
<keyword evidence="3" id="KW-0808">Transferase</keyword>